<keyword evidence="8" id="KW-0496">Mitochondrion</keyword>
<evidence type="ECO:0000256" key="8">
    <source>
        <dbReference type="ARBA" id="ARBA00023128"/>
    </source>
</evidence>
<evidence type="ECO:0000256" key="7">
    <source>
        <dbReference type="ARBA" id="ARBA00022982"/>
    </source>
</evidence>
<evidence type="ECO:0000256" key="3">
    <source>
        <dbReference type="ARBA" id="ARBA00010705"/>
    </source>
</evidence>
<dbReference type="STRING" id="6198.A0A075AC76"/>
<comment type="subcellular location">
    <subcellularLocation>
        <location evidence="2">Mitochondrion</location>
    </subcellularLocation>
</comment>
<protein>
    <recommendedName>
        <fullName evidence="13">NADH dehydrogenase [ubiquinone] 1 alpha subcomplex subunit 8</fullName>
    </recommendedName>
</protein>
<evidence type="ECO:0000313" key="12">
    <source>
        <dbReference type="Proteomes" id="UP000054324"/>
    </source>
</evidence>
<keyword evidence="6" id="KW-0677">Repeat</keyword>
<keyword evidence="4" id="KW-0813">Transport</keyword>
<feature type="region of interest" description="Disordered" evidence="10">
    <location>
        <begin position="214"/>
        <end position="237"/>
    </location>
</feature>
<evidence type="ECO:0000256" key="6">
    <source>
        <dbReference type="ARBA" id="ARBA00022737"/>
    </source>
</evidence>
<sequence>MRTLALASIVPRAENIKSSATPFFHLCLSGERQPLTDKYQSDPESWAKASILCINPNLEKGILSGVTLLGSLPRIYMVSLDIPLPTYEELETPEIKLTAVPLLAAGIHLGKFCDEQCKEFMLCRYETHDPRACLKEGKLVTSCAQDFFRRVKKHCSEEFTSYFTCLHKYGGPSYSLERCRSVQYPFDACLKEHLNLDRPEPGYFNRVRLHKTDRPKPEPMLAPMPEQLPDLPNFADLPEPKRMKERRKINDWFL</sequence>
<evidence type="ECO:0000256" key="10">
    <source>
        <dbReference type="SAM" id="MobiDB-lite"/>
    </source>
</evidence>
<evidence type="ECO:0000256" key="1">
    <source>
        <dbReference type="ARBA" id="ARBA00003195"/>
    </source>
</evidence>
<dbReference type="OrthoDB" id="276296at2759"/>
<evidence type="ECO:0000256" key="2">
    <source>
        <dbReference type="ARBA" id="ARBA00004173"/>
    </source>
</evidence>
<comment type="function">
    <text evidence="1">Accessory subunit of the mitochondrial membrane respiratory chain NADH dehydrogenase (Complex I), that is believed not to be involved in catalysis. Complex I functions in the transfer of electrons from NADH to the respiratory chain. The immediate electron acceptor for the enzyme is believed to be ubiquinone.</text>
</comment>
<proteinExistence type="inferred from homology"/>
<evidence type="ECO:0000256" key="5">
    <source>
        <dbReference type="ARBA" id="ARBA00022660"/>
    </source>
</evidence>
<evidence type="ECO:0000256" key="4">
    <source>
        <dbReference type="ARBA" id="ARBA00022448"/>
    </source>
</evidence>
<keyword evidence="7" id="KW-0249">Electron transport</keyword>
<dbReference type="KEGG" id="ovi:T265_07189"/>
<keyword evidence="12" id="KW-1185">Reference proteome</keyword>
<dbReference type="PANTHER" id="PTHR13344">
    <property type="entry name" value="NADH-UBIQUINONE OXIDOREDUCTASE"/>
    <property type="match status" value="1"/>
</dbReference>
<reference evidence="11 12" key="1">
    <citation type="submission" date="2013-11" db="EMBL/GenBank/DDBJ databases">
        <title>Opisthorchis viverrini - life in the bile duct.</title>
        <authorList>
            <person name="Young N.D."/>
            <person name="Nagarajan N."/>
            <person name="Lin S.J."/>
            <person name="Korhonen P.K."/>
            <person name="Jex A.R."/>
            <person name="Hall R.S."/>
            <person name="Safavi-Hemami H."/>
            <person name="Kaewkong W."/>
            <person name="Bertrand D."/>
            <person name="Gao S."/>
            <person name="Seet Q."/>
            <person name="Wongkham S."/>
            <person name="Teh B.T."/>
            <person name="Wongkham C."/>
            <person name="Intapan P.M."/>
            <person name="Maleewong W."/>
            <person name="Yang X."/>
            <person name="Hu M."/>
            <person name="Wang Z."/>
            <person name="Hofmann A."/>
            <person name="Sternberg P.W."/>
            <person name="Tan P."/>
            <person name="Wang J."/>
            <person name="Gasser R.B."/>
        </authorList>
    </citation>
    <scope>NUCLEOTIDE SEQUENCE [LARGE SCALE GENOMIC DNA]</scope>
</reference>
<accession>A0A075AC76</accession>
<dbReference type="CTD" id="20321368"/>
<dbReference type="GeneID" id="20321368"/>
<organism evidence="11 12">
    <name type="scientific">Opisthorchis viverrini</name>
    <name type="common">Southeast Asian liver fluke</name>
    <dbReference type="NCBI Taxonomy" id="6198"/>
    <lineage>
        <taxon>Eukaryota</taxon>
        <taxon>Metazoa</taxon>
        <taxon>Spiralia</taxon>
        <taxon>Lophotrochozoa</taxon>
        <taxon>Platyhelminthes</taxon>
        <taxon>Trematoda</taxon>
        <taxon>Digenea</taxon>
        <taxon>Opisthorchiida</taxon>
        <taxon>Opisthorchiata</taxon>
        <taxon>Opisthorchiidae</taxon>
        <taxon>Opisthorchis</taxon>
    </lineage>
</organism>
<dbReference type="RefSeq" id="XP_009170909.1">
    <property type="nucleotide sequence ID" value="XM_009172645.1"/>
</dbReference>
<comment type="similarity">
    <text evidence="3">Belongs to the complex I NDUFA8 subunit family.</text>
</comment>
<dbReference type="AlphaFoldDB" id="A0A075AC76"/>
<evidence type="ECO:0000256" key="9">
    <source>
        <dbReference type="ARBA" id="ARBA00023157"/>
    </source>
</evidence>
<evidence type="ECO:0008006" key="13">
    <source>
        <dbReference type="Google" id="ProtNLM"/>
    </source>
</evidence>
<dbReference type="Proteomes" id="UP000054324">
    <property type="component" value="Unassembled WGS sequence"/>
</dbReference>
<dbReference type="GO" id="GO:0005739">
    <property type="term" value="C:mitochondrion"/>
    <property type="evidence" value="ECO:0007669"/>
    <property type="project" value="UniProtKB-SubCell"/>
</dbReference>
<keyword evidence="5" id="KW-0679">Respiratory chain</keyword>
<evidence type="ECO:0000313" key="11">
    <source>
        <dbReference type="EMBL" id="KER25309.1"/>
    </source>
</evidence>
<dbReference type="PANTHER" id="PTHR13344:SF0">
    <property type="entry name" value="NADH DEHYDROGENASE [UBIQUINONE] 1 ALPHA SUBCOMPLEX SUBUNIT 8"/>
    <property type="match status" value="1"/>
</dbReference>
<dbReference type="InterPro" id="IPR016680">
    <property type="entry name" value="NDUFA8"/>
</dbReference>
<keyword evidence="9" id="KW-1015">Disulfide bond</keyword>
<dbReference type="GO" id="GO:0006120">
    <property type="term" value="P:mitochondrial electron transport, NADH to ubiquinone"/>
    <property type="evidence" value="ECO:0007669"/>
    <property type="project" value="InterPro"/>
</dbReference>
<gene>
    <name evidence="11" type="ORF">T265_07189</name>
</gene>
<dbReference type="EMBL" id="KL596780">
    <property type="protein sequence ID" value="KER25309.1"/>
    <property type="molecule type" value="Genomic_DNA"/>
</dbReference>
<name>A0A075AC76_OPIVI</name>